<dbReference type="EMBL" id="CP001398">
    <property type="protein sequence ID" value="ACS34297.1"/>
    <property type="molecule type" value="Genomic_DNA"/>
</dbReference>
<accession>C5A1M8</accession>
<proteinExistence type="predicted"/>
<sequence>MVKMRRLLAVLLILGVVMAAGCIGDSVGLTKEKVLNAINSIERGEYTTNASVVLRAVSDELNRTITIEEYIHVTGAFDNRRNLEKGHIDVRVKYLGIETKISWPYFTNGSNVYFNVEGKWYSMPLDNELTEFANGSLNVDFIEKLLSKKNVEMKRVEGGYYFKTNVTFEEILNATGREFINTILKDENVMNITTESGYVEVKIRGDGMPYWIHEYLNLIVSIRDPLEGDTDNMYLTINETTELRNINGDVMITVPKGIEEAKPLDEILG</sequence>
<gene>
    <name evidence="1" type="ordered locus">TGAM_1795</name>
</gene>
<reference evidence="1 2" key="1">
    <citation type="journal article" date="2007" name="Genome Biol.">
        <title>Genome analysis and genome-wide proteomics of Thermococcus gammatolerans, the most radioresistant organism known amongst the Archaea.</title>
        <authorList>
            <person name="Zivanovic Y."/>
            <person name="Armengaud J."/>
            <person name="Lagorce A."/>
            <person name="Leplat C."/>
            <person name="Guerin P."/>
            <person name="Dutertre M."/>
            <person name="Anthouard V."/>
            <person name="Forterre P."/>
            <person name="Wincker P."/>
            <person name="Confalonieri F."/>
        </authorList>
    </citation>
    <scope>NUCLEOTIDE SEQUENCE [LARGE SCALE GENOMIC DNA]</scope>
    <source>
        <strain evidence="2">DSM 15229 / JCM 11827 / EJ3</strain>
    </source>
</reference>
<dbReference type="Proteomes" id="UP000001488">
    <property type="component" value="Chromosome"/>
</dbReference>
<evidence type="ECO:0000313" key="2">
    <source>
        <dbReference type="Proteomes" id="UP000001488"/>
    </source>
</evidence>
<evidence type="ECO:0000313" key="1">
    <source>
        <dbReference type="EMBL" id="ACS34297.1"/>
    </source>
</evidence>
<name>C5A1M8_THEGJ</name>
<protein>
    <recommendedName>
        <fullName evidence="3">LppX_LprAFG lipoprotein</fullName>
    </recommendedName>
</protein>
<dbReference type="STRING" id="593117.TGAM_1795"/>
<dbReference type="PATRIC" id="fig|593117.10.peg.1803"/>
<evidence type="ECO:0008006" key="3">
    <source>
        <dbReference type="Google" id="ProtNLM"/>
    </source>
</evidence>
<dbReference type="PaxDb" id="593117-TGAM_1795"/>
<dbReference type="PROSITE" id="PS51257">
    <property type="entry name" value="PROKAR_LIPOPROTEIN"/>
    <property type="match status" value="1"/>
</dbReference>
<dbReference type="KEGG" id="tga:TGAM_1795"/>
<keyword evidence="2" id="KW-1185">Reference proteome</keyword>
<dbReference type="AlphaFoldDB" id="C5A1M8"/>
<dbReference type="HOGENOM" id="CLU_1056108_0_0_2"/>
<organism evidence="1 2">
    <name type="scientific">Thermococcus gammatolerans (strain DSM 15229 / JCM 11827 / EJ3)</name>
    <dbReference type="NCBI Taxonomy" id="593117"/>
    <lineage>
        <taxon>Archaea</taxon>
        <taxon>Methanobacteriati</taxon>
        <taxon>Methanobacteriota</taxon>
        <taxon>Thermococci</taxon>
        <taxon>Thermococcales</taxon>
        <taxon>Thermococcaceae</taxon>
        <taxon>Thermococcus</taxon>
    </lineage>
</organism>
<dbReference type="eggNOG" id="arCOG07627">
    <property type="taxonomic scope" value="Archaea"/>
</dbReference>